<protein>
    <submittedName>
        <fullName evidence="1">4224_t:CDS:1</fullName>
    </submittedName>
</protein>
<dbReference type="EMBL" id="CAJVPT010009098">
    <property type="protein sequence ID" value="CAG8558435.1"/>
    <property type="molecule type" value="Genomic_DNA"/>
</dbReference>
<proteinExistence type="predicted"/>
<name>A0ACA9M2M7_9GLOM</name>
<organism evidence="1 2">
    <name type="scientific">Acaulospora colombiana</name>
    <dbReference type="NCBI Taxonomy" id="27376"/>
    <lineage>
        <taxon>Eukaryota</taxon>
        <taxon>Fungi</taxon>
        <taxon>Fungi incertae sedis</taxon>
        <taxon>Mucoromycota</taxon>
        <taxon>Glomeromycotina</taxon>
        <taxon>Glomeromycetes</taxon>
        <taxon>Diversisporales</taxon>
        <taxon>Acaulosporaceae</taxon>
        <taxon>Acaulospora</taxon>
    </lineage>
</organism>
<sequence length="212" mass="24274">MPSMISSRTKVKQRHIYWMISYNNLTPLEFFRFITLTHKSRAIEKYGKCLDKAIDFCEDSGKQSKLRNLKETVNMSIRDEIHETNVEVHRELNSLVRNGGRQKNNENADDEEGSNNDSINNEEEGSNNNDSANNENGDNSNNDGTNNKEGIKSDEGADSSNMNEEDENKIIVYDILDCDISATQAEQDVLEIYHSKFNNSWTSGYIQNYLFP</sequence>
<accession>A0ACA9M2M7</accession>
<dbReference type="Proteomes" id="UP000789525">
    <property type="component" value="Unassembled WGS sequence"/>
</dbReference>
<evidence type="ECO:0000313" key="2">
    <source>
        <dbReference type="Proteomes" id="UP000789525"/>
    </source>
</evidence>
<reference evidence="1" key="1">
    <citation type="submission" date="2021-06" db="EMBL/GenBank/DDBJ databases">
        <authorList>
            <person name="Kallberg Y."/>
            <person name="Tangrot J."/>
            <person name="Rosling A."/>
        </authorList>
    </citation>
    <scope>NUCLEOTIDE SEQUENCE</scope>
    <source>
        <strain evidence="1">CL356</strain>
    </source>
</reference>
<gene>
    <name evidence="1" type="ORF">ACOLOM_LOCUS5133</name>
</gene>
<comment type="caution">
    <text evidence="1">The sequence shown here is derived from an EMBL/GenBank/DDBJ whole genome shotgun (WGS) entry which is preliminary data.</text>
</comment>
<evidence type="ECO:0000313" key="1">
    <source>
        <dbReference type="EMBL" id="CAG8558435.1"/>
    </source>
</evidence>
<keyword evidence="2" id="KW-1185">Reference proteome</keyword>